<keyword evidence="2" id="KW-1185">Reference proteome</keyword>
<reference evidence="1" key="1">
    <citation type="journal article" date="2017" name="Nature">
        <title>The sunflower genome provides insights into oil metabolism, flowering and Asterid evolution.</title>
        <authorList>
            <person name="Badouin H."/>
            <person name="Gouzy J."/>
            <person name="Grassa C.J."/>
            <person name="Murat F."/>
            <person name="Staton S.E."/>
            <person name="Cottret L."/>
            <person name="Lelandais-Briere C."/>
            <person name="Owens G.L."/>
            <person name="Carrere S."/>
            <person name="Mayjonade B."/>
            <person name="Legrand L."/>
            <person name="Gill N."/>
            <person name="Kane N.C."/>
            <person name="Bowers J.E."/>
            <person name="Hubner S."/>
            <person name="Bellec A."/>
            <person name="Berard A."/>
            <person name="Berges H."/>
            <person name="Blanchet N."/>
            <person name="Boniface M.C."/>
            <person name="Brunel D."/>
            <person name="Catrice O."/>
            <person name="Chaidir N."/>
            <person name="Claudel C."/>
            <person name="Donnadieu C."/>
            <person name="Faraut T."/>
            <person name="Fievet G."/>
            <person name="Helmstetter N."/>
            <person name="King M."/>
            <person name="Knapp S.J."/>
            <person name="Lai Z."/>
            <person name="Le Paslier M.C."/>
            <person name="Lippi Y."/>
            <person name="Lorenzon L."/>
            <person name="Mandel J.R."/>
            <person name="Marage G."/>
            <person name="Marchand G."/>
            <person name="Marquand E."/>
            <person name="Bret-Mestries E."/>
            <person name="Morien E."/>
            <person name="Nambeesan S."/>
            <person name="Nguyen T."/>
            <person name="Pegot-Espagnet P."/>
            <person name="Pouilly N."/>
            <person name="Raftis F."/>
            <person name="Sallet E."/>
            <person name="Schiex T."/>
            <person name="Thomas J."/>
            <person name="Vandecasteele C."/>
            <person name="Vares D."/>
            <person name="Vear F."/>
            <person name="Vautrin S."/>
            <person name="Crespi M."/>
            <person name="Mangin B."/>
            <person name="Burke J.M."/>
            <person name="Salse J."/>
            <person name="Munos S."/>
            <person name="Vincourt P."/>
            <person name="Rieseberg L.H."/>
            <person name="Langlade N.B."/>
        </authorList>
    </citation>
    <scope>NUCLEOTIDE SEQUENCE</scope>
    <source>
        <tissue evidence="1">Leaves</tissue>
    </source>
</reference>
<reference evidence="1" key="2">
    <citation type="submission" date="2020-06" db="EMBL/GenBank/DDBJ databases">
        <title>Helianthus annuus Genome sequencing and assembly Release 2.</title>
        <authorList>
            <person name="Gouzy J."/>
            <person name="Langlade N."/>
            <person name="Munos S."/>
        </authorList>
    </citation>
    <scope>NUCLEOTIDE SEQUENCE</scope>
    <source>
        <tissue evidence="1">Leaves</tissue>
    </source>
</reference>
<evidence type="ECO:0000313" key="1">
    <source>
        <dbReference type="EMBL" id="KAF5809512.1"/>
    </source>
</evidence>
<dbReference type="AlphaFoldDB" id="A0A9K3NQN5"/>
<evidence type="ECO:0000313" key="2">
    <source>
        <dbReference type="Proteomes" id="UP000215914"/>
    </source>
</evidence>
<dbReference type="Proteomes" id="UP000215914">
    <property type="component" value="Unassembled WGS sequence"/>
</dbReference>
<comment type="caution">
    <text evidence="1">The sequence shown here is derived from an EMBL/GenBank/DDBJ whole genome shotgun (WGS) entry which is preliminary data.</text>
</comment>
<accession>A0A9K3NQN5</accession>
<dbReference type="EMBL" id="MNCJ02000319">
    <property type="protein sequence ID" value="KAF5809512.1"/>
    <property type="molecule type" value="Genomic_DNA"/>
</dbReference>
<protein>
    <submittedName>
        <fullName evidence="1">Uncharacterized protein</fullName>
    </submittedName>
</protein>
<name>A0A9K3NQN5_HELAN</name>
<proteinExistence type="predicted"/>
<dbReference type="Gramene" id="mRNA:HanXRQr2_Chr04g0158011">
    <property type="protein sequence ID" value="mRNA:HanXRQr2_Chr04g0158011"/>
    <property type="gene ID" value="HanXRQr2_Chr04g0158011"/>
</dbReference>
<sequence>MFSYVIVGNGSDASLTQSVVQPRSISTTVDVANPPSAGVLQIDEETEMCAKIKDVEREMADEVFSSLVHNSVTPSTLLLIIDTEANDCLTKARVQDIGNDKKHDDSFGQPAMEDIGNDKKHDDSFGIVGTEQHEGSARQINKEGAVQYDQMTDSNKSYIGVQDAANNMSNSTVGGCMVVKQIGGTQEGT</sequence>
<gene>
    <name evidence="1" type="ORF">HanXRQr2_Chr04g0158011</name>
</gene>
<organism evidence="1 2">
    <name type="scientific">Helianthus annuus</name>
    <name type="common">Common sunflower</name>
    <dbReference type="NCBI Taxonomy" id="4232"/>
    <lineage>
        <taxon>Eukaryota</taxon>
        <taxon>Viridiplantae</taxon>
        <taxon>Streptophyta</taxon>
        <taxon>Embryophyta</taxon>
        <taxon>Tracheophyta</taxon>
        <taxon>Spermatophyta</taxon>
        <taxon>Magnoliopsida</taxon>
        <taxon>eudicotyledons</taxon>
        <taxon>Gunneridae</taxon>
        <taxon>Pentapetalae</taxon>
        <taxon>asterids</taxon>
        <taxon>campanulids</taxon>
        <taxon>Asterales</taxon>
        <taxon>Asteraceae</taxon>
        <taxon>Asteroideae</taxon>
        <taxon>Heliantheae alliance</taxon>
        <taxon>Heliantheae</taxon>
        <taxon>Helianthus</taxon>
    </lineage>
</organism>